<dbReference type="EMBL" id="MEHD01000023">
    <property type="protein sequence ID" value="ODR56456.1"/>
    <property type="molecule type" value="Genomic_DNA"/>
</dbReference>
<sequence length="105" mass="12280">MELDINNLRKICIPENIEITMHAARRLEQRGISINDIIHCIIHGEIIEQYPTDYPYPSCLILGISVNDKLIHTVIGSNQSQLWIITAYYPDINKWSEDFRVRKED</sequence>
<evidence type="ECO:0008006" key="5">
    <source>
        <dbReference type="Google" id="ProtNLM"/>
    </source>
</evidence>
<dbReference type="EMBL" id="MEHA01000008">
    <property type="protein sequence ID" value="ODR51738.1"/>
    <property type="molecule type" value="Genomic_DNA"/>
</dbReference>
<dbReference type="Proteomes" id="UP000094869">
    <property type="component" value="Unassembled WGS sequence"/>
</dbReference>
<protein>
    <recommendedName>
        <fullName evidence="5">DUF4258 domain-containing protein</fullName>
    </recommendedName>
</protein>
<dbReference type="OrthoDB" id="964236at2"/>
<reference evidence="1 3" key="2">
    <citation type="submission" date="2016-08" db="EMBL/GenBank/DDBJ databases">
        <authorList>
            <person name="Seilhamer J.J."/>
        </authorList>
    </citation>
    <scope>NUCLEOTIDE SEQUENCE [LARGE SCALE GENOMIC DNA]</scope>
    <source>
        <strain evidence="1 3">NML150140-1</strain>
    </source>
</reference>
<dbReference type="Proteomes" id="UP000094271">
    <property type="component" value="Unassembled WGS sequence"/>
</dbReference>
<evidence type="ECO:0000313" key="1">
    <source>
        <dbReference type="EMBL" id="ODR51738.1"/>
    </source>
</evidence>
<proteinExistence type="predicted"/>
<dbReference type="InterPro" id="IPR025354">
    <property type="entry name" value="DUF4258"/>
</dbReference>
<name>A0A1E3UHW1_9FIRM</name>
<dbReference type="Pfam" id="PF14076">
    <property type="entry name" value="DUF4258"/>
    <property type="match status" value="1"/>
</dbReference>
<dbReference type="AlphaFoldDB" id="A0A1E3UHW1"/>
<accession>A0A1E3UHW1</accession>
<evidence type="ECO:0000313" key="3">
    <source>
        <dbReference type="Proteomes" id="UP000094271"/>
    </source>
</evidence>
<evidence type="ECO:0000313" key="4">
    <source>
        <dbReference type="Proteomes" id="UP000094869"/>
    </source>
</evidence>
<comment type="caution">
    <text evidence="1">The sequence shown here is derived from an EMBL/GenBank/DDBJ whole genome shotgun (WGS) entry which is preliminary data.</text>
</comment>
<keyword evidence="4" id="KW-1185">Reference proteome</keyword>
<reference evidence="2 4" key="1">
    <citation type="submission" date="2016-08" db="EMBL/GenBank/DDBJ databases">
        <title>Characterization of Isolates of Eisenbergiella tayi Derived from Blood Cultures, Using Whole Genome Sequencing.</title>
        <authorList>
            <person name="Bernier A.-M."/>
            <person name="Burdz T."/>
            <person name="Wiebe D."/>
            <person name="Bernard K."/>
        </authorList>
    </citation>
    <scope>NUCLEOTIDE SEQUENCE [LARGE SCALE GENOMIC DNA]</scope>
    <source>
        <strain evidence="2 4">NML120146</strain>
    </source>
</reference>
<gene>
    <name evidence="1" type="ORF">BEI59_12505</name>
    <name evidence="2" type="ORF">BEI63_13170</name>
</gene>
<evidence type="ECO:0000313" key="2">
    <source>
        <dbReference type="EMBL" id="ODR56456.1"/>
    </source>
</evidence>
<organism evidence="1 3">
    <name type="scientific">Eisenbergiella tayi</name>
    <dbReference type="NCBI Taxonomy" id="1432052"/>
    <lineage>
        <taxon>Bacteria</taxon>
        <taxon>Bacillati</taxon>
        <taxon>Bacillota</taxon>
        <taxon>Clostridia</taxon>
        <taxon>Lachnospirales</taxon>
        <taxon>Lachnospiraceae</taxon>
        <taxon>Eisenbergiella</taxon>
    </lineage>
</organism>